<name>A0A9N9F7Z0_9GLOM</name>
<evidence type="ECO:0000259" key="7">
    <source>
        <dbReference type="Pfam" id="PF12627"/>
    </source>
</evidence>
<dbReference type="GO" id="GO:0001680">
    <property type="term" value="P:tRNA 3'-terminal CCA addition"/>
    <property type="evidence" value="ECO:0007669"/>
    <property type="project" value="TreeGrafter"/>
</dbReference>
<dbReference type="EMBL" id="CAJVPQ010000868">
    <property type="protein sequence ID" value="CAG8515665.1"/>
    <property type="molecule type" value="Genomic_DNA"/>
</dbReference>
<keyword evidence="3" id="KW-0547">Nucleotide-binding</keyword>
<reference evidence="8" key="1">
    <citation type="submission" date="2021-06" db="EMBL/GenBank/DDBJ databases">
        <authorList>
            <person name="Kallberg Y."/>
            <person name="Tangrot J."/>
            <person name="Rosling A."/>
        </authorList>
    </citation>
    <scope>NUCLEOTIDE SEQUENCE</scope>
    <source>
        <strain evidence="8">UK204</strain>
    </source>
</reference>
<keyword evidence="2 5" id="KW-0808">Transferase</keyword>
<evidence type="ECO:0000313" key="8">
    <source>
        <dbReference type="EMBL" id="CAG8515665.1"/>
    </source>
</evidence>
<dbReference type="PANTHER" id="PTHR13734:SF5">
    <property type="entry name" value="CCA TRNA NUCLEOTIDYLTRANSFERASE, MITOCHONDRIAL"/>
    <property type="match status" value="1"/>
</dbReference>
<dbReference type="CDD" id="cd05398">
    <property type="entry name" value="NT_ClassII-CCAase"/>
    <property type="match status" value="1"/>
</dbReference>
<dbReference type="Gene3D" id="1.10.3090.10">
    <property type="entry name" value="cca-adding enzyme, domain 2"/>
    <property type="match status" value="1"/>
</dbReference>
<dbReference type="Proteomes" id="UP000789570">
    <property type="component" value="Unassembled WGS sequence"/>
</dbReference>
<dbReference type="OrthoDB" id="445712at2759"/>
<dbReference type="PANTHER" id="PTHR13734">
    <property type="entry name" value="TRNA-NUCLEOTIDYLTRANSFERASE"/>
    <property type="match status" value="1"/>
</dbReference>
<gene>
    <name evidence="8" type="ORF">FCALED_LOCUS4432</name>
</gene>
<keyword evidence="9" id="KW-1185">Reference proteome</keyword>
<dbReference type="Gene3D" id="3.30.460.10">
    <property type="entry name" value="Beta Polymerase, domain 2"/>
    <property type="match status" value="1"/>
</dbReference>
<dbReference type="GO" id="GO:0000166">
    <property type="term" value="F:nucleotide binding"/>
    <property type="evidence" value="ECO:0007669"/>
    <property type="project" value="UniProtKB-KW"/>
</dbReference>
<feature type="domain" description="tRNA nucleotidyltransferase/poly(A) polymerase RNA and SrmB- binding" evidence="7">
    <location>
        <begin position="490"/>
        <end position="549"/>
    </location>
</feature>
<feature type="domain" description="Poly A polymerase head" evidence="6">
    <location>
        <begin position="329"/>
        <end position="462"/>
    </location>
</feature>
<evidence type="ECO:0000256" key="5">
    <source>
        <dbReference type="RuleBase" id="RU003953"/>
    </source>
</evidence>
<comment type="caution">
    <text evidence="8">The sequence shown here is derived from an EMBL/GenBank/DDBJ whole genome shotgun (WGS) entry which is preliminary data.</text>
</comment>
<dbReference type="SUPFAM" id="SSF81301">
    <property type="entry name" value="Nucleotidyltransferase"/>
    <property type="match status" value="1"/>
</dbReference>
<dbReference type="GO" id="GO:0003723">
    <property type="term" value="F:RNA binding"/>
    <property type="evidence" value="ECO:0007669"/>
    <property type="project" value="UniProtKB-KW"/>
</dbReference>
<dbReference type="GO" id="GO:0052929">
    <property type="term" value="F:ATP:3'-cytidine-cytidine-tRNA adenylyltransferase activity"/>
    <property type="evidence" value="ECO:0007669"/>
    <property type="project" value="TreeGrafter"/>
</dbReference>
<dbReference type="AlphaFoldDB" id="A0A9N9F7Z0"/>
<organism evidence="8 9">
    <name type="scientific">Funneliformis caledonium</name>
    <dbReference type="NCBI Taxonomy" id="1117310"/>
    <lineage>
        <taxon>Eukaryota</taxon>
        <taxon>Fungi</taxon>
        <taxon>Fungi incertae sedis</taxon>
        <taxon>Mucoromycota</taxon>
        <taxon>Glomeromycotina</taxon>
        <taxon>Glomeromycetes</taxon>
        <taxon>Glomerales</taxon>
        <taxon>Glomeraceae</taxon>
        <taxon>Funneliformis</taxon>
    </lineage>
</organism>
<protein>
    <submittedName>
        <fullName evidence="8">8395_t:CDS:1</fullName>
    </submittedName>
</protein>
<evidence type="ECO:0000256" key="2">
    <source>
        <dbReference type="ARBA" id="ARBA00022679"/>
    </source>
</evidence>
<comment type="similarity">
    <text evidence="1 5">Belongs to the tRNA nucleotidyltransferase/poly(A) polymerase family.</text>
</comment>
<accession>A0A9N9F7Z0</accession>
<dbReference type="InterPro" id="IPR002646">
    <property type="entry name" value="PolA_pol_head_dom"/>
</dbReference>
<evidence type="ECO:0000313" key="9">
    <source>
        <dbReference type="Proteomes" id="UP000789570"/>
    </source>
</evidence>
<proteinExistence type="inferred from homology"/>
<dbReference type="GO" id="GO:0052927">
    <property type="term" value="F:CC tRNA cytidylyltransferase activity"/>
    <property type="evidence" value="ECO:0007669"/>
    <property type="project" value="TreeGrafter"/>
</dbReference>
<sequence length="784" mass="90889">MSAKEERKEFVKKSMDTKTSIKKMDNMIRMVNEISAIFNTICDHLSETWKPHEQGVQVSRMNLNLPTYDPDFIEKMNDKIMNKMEEFSQLLESSLVDLEYAYQVEEAWNSNQNNRNKPYVKYDLNDDEKIIIDLKEKMQKTSQQVTNTFFKDYETYFKKQKDDKQIIISELTFPKRTKAYDARQIDITIDNWLAKAKKGPYKIEIDKTDFDTLNRVSAFSKTILESSDSLEFQRITQLATAKLNELDHTDPIPDLLERHKPYSVNRGVTPTSIGGSSKSSQQFSLGQQKQHGKEMTITLTEQELNICDLLKQVTAYLKETKPELPSIELRIAGGWVRDKLLGFECNDLDVAINHLTGLNFANYVKEFVDKEHKSIPVKIHLIESNPEKSKHLDTATTNLFGLDIDFVNLRKEVYDAASRIPVSIDFGTPEEDAYRRDITINALFYNIHTYEGKSDLKEGLIRTPLPAYETFKDDPLRVLRCIRFASRFQFEIVEDVKDAIIKNDSIKTALNEKISRERIGLEVDKMIKGHDPIGAFDLILNLGLYDIVFSSPPQETIVSGKFEDSKICLNTAKILKWLFSDESKGYEFHPKFRQLNEDEKRKLYLAACTLPYKDMIYTEKKKRHPACRFVIREGLRFSNEDVDKVTSLFSNVYSVKNAVAQNYEAPANRVALGLLIRELGSEWLTNLLFALSNELISKFDNMDQVKEISDKYTKLIERVQELKLENVFNEKPILNGKDIQNLLKIKQSPEVKIILNSVMEWQLEFSSKSEEECREFIKTKYGKR</sequence>
<dbReference type="Pfam" id="PF12627">
    <property type="entry name" value="PolyA_pol_RNAbd"/>
    <property type="match status" value="1"/>
</dbReference>
<dbReference type="Pfam" id="PF01743">
    <property type="entry name" value="PolyA_pol"/>
    <property type="match status" value="1"/>
</dbReference>
<evidence type="ECO:0000256" key="3">
    <source>
        <dbReference type="ARBA" id="ARBA00022741"/>
    </source>
</evidence>
<evidence type="ECO:0000256" key="4">
    <source>
        <dbReference type="ARBA" id="ARBA00022884"/>
    </source>
</evidence>
<evidence type="ECO:0000256" key="1">
    <source>
        <dbReference type="ARBA" id="ARBA00007265"/>
    </source>
</evidence>
<dbReference type="InterPro" id="IPR032828">
    <property type="entry name" value="PolyA_RNA-bd"/>
</dbReference>
<keyword evidence="4 5" id="KW-0694">RNA-binding</keyword>
<dbReference type="InterPro" id="IPR043519">
    <property type="entry name" value="NT_sf"/>
</dbReference>
<evidence type="ECO:0000259" key="6">
    <source>
        <dbReference type="Pfam" id="PF01743"/>
    </source>
</evidence>
<dbReference type="SUPFAM" id="SSF81891">
    <property type="entry name" value="Poly A polymerase C-terminal region-like"/>
    <property type="match status" value="1"/>
</dbReference>